<gene>
    <name evidence="2" type="ORF">HY220_03140</name>
</gene>
<feature type="chain" id="PRO_5039218440" description="Gingipain propeptide domain-containing protein" evidence="1">
    <location>
        <begin position="24"/>
        <end position="128"/>
    </location>
</feature>
<organism evidence="2 3">
    <name type="scientific">Candidatus Sungiibacteriota bacterium</name>
    <dbReference type="NCBI Taxonomy" id="2750080"/>
    <lineage>
        <taxon>Bacteria</taxon>
        <taxon>Candidatus Sungiibacteriota</taxon>
    </lineage>
</organism>
<accession>A0A9D6LU32</accession>
<proteinExistence type="predicted"/>
<evidence type="ECO:0000313" key="3">
    <source>
        <dbReference type="Proteomes" id="UP000808388"/>
    </source>
</evidence>
<evidence type="ECO:0008006" key="4">
    <source>
        <dbReference type="Google" id="ProtNLM"/>
    </source>
</evidence>
<reference evidence="2" key="1">
    <citation type="submission" date="2020-07" db="EMBL/GenBank/DDBJ databases">
        <title>Huge and variable diversity of episymbiotic CPR bacteria and DPANN archaea in groundwater ecosystems.</title>
        <authorList>
            <person name="He C.Y."/>
            <person name="Keren R."/>
            <person name="Whittaker M."/>
            <person name="Farag I.F."/>
            <person name="Doudna J."/>
            <person name="Cate J.H.D."/>
            <person name="Banfield J.F."/>
        </authorList>
    </citation>
    <scope>NUCLEOTIDE SEQUENCE</scope>
    <source>
        <strain evidence="2">NC_groundwater_972_Pr1_S-0.2um_49_27</strain>
    </source>
</reference>
<name>A0A9D6LU32_9BACT</name>
<protein>
    <recommendedName>
        <fullName evidence="4">Gingipain propeptide domain-containing protein</fullName>
    </recommendedName>
</protein>
<dbReference type="AlphaFoldDB" id="A0A9D6LU32"/>
<feature type="signal peptide" evidence="1">
    <location>
        <begin position="1"/>
        <end position="23"/>
    </location>
</feature>
<evidence type="ECO:0000256" key="1">
    <source>
        <dbReference type="SAM" id="SignalP"/>
    </source>
</evidence>
<comment type="caution">
    <text evidence="2">The sequence shown here is derived from an EMBL/GenBank/DDBJ whole genome shotgun (WGS) entry which is preliminary data.</text>
</comment>
<dbReference type="Proteomes" id="UP000808388">
    <property type="component" value="Unassembled WGS sequence"/>
</dbReference>
<evidence type="ECO:0000313" key="2">
    <source>
        <dbReference type="EMBL" id="MBI3627709.1"/>
    </source>
</evidence>
<sequence length="128" mass="14232">MKTFGALFLLLIALWLGTSIAQAEEMKALPVDVFVRSTAVQEVYLYEVGYDFAALEFPLSLTVTQRASGVMGFLGNNQVLVLRLYPEIPYAASDRVIYVSVRRPPPPPLPPTGPADYNQIHVRLDAHR</sequence>
<keyword evidence="1" id="KW-0732">Signal</keyword>
<dbReference type="EMBL" id="JACQCQ010000012">
    <property type="protein sequence ID" value="MBI3627709.1"/>
    <property type="molecule type" value="Genomic_DNA"/>
</dbReference>